<sequence>MQTLTEAKALSAMAHPLRTRLLDVLAVDGPSTASVLATRTDQAVGNVSHHLKVLAAARLVEEAPELARDRRERWWRLAAPSTRWSSAELVDDPAAVDAALAAERLALTRQHERARAWLDEGRPDDPWADAAFALQRWLRLTPDELRQVSAELIAVVDRWAARGSDEDPARQPVLVFARGFPTQP</sequence>
<reference evidence="3" key="1">
    <citation type="submission" date="2016-10" db="EMBL/GenBank/DDBJ databases">
        <authorList>
            <person name="Varghese N."/>
            <person name="Submissions S."/>
        </authorList>
    </citation>
    <scope>NUCLEOTIDE SEQUENCE [LARGE SCALE GENOMIC DNA]</scope>
    <source>
        <strain evidence="3">CGMCC 4.6856</strain>
    </source>
</reference>
<evidence type="ECO:0000259" key="1">
    <source>
        <dbReference type="SMART" id="SM00418"/>
    </source>
</evidence>
<keyword evidence="3" id="KW-1185">Reference proteome</keyword>
<dbReference type="InterPro" id="IPR001845">
    <property type="entry name" value="HTH_ArsR_DNA-bd_dom"/>
</dbReference>
<dbReference type="GO" id="GO:0003677">
    <property type="term" value="F:DNA binding"/>
    <property type="evidence" value="ECO:0007669"/>
    <property type="project" value="UniProtKB-KW"/>
</dbReference>
<dbReference type="InterPro" id="IPR011991">
    <property type="entry name" value="ArsR-like_HTH"/>
</dbReference>
<feature type="domain" description="HTH arsR-type" evidence="1">
    <location>
        <begin position="8"/>
        <end position="91"/>
    </location>
</feature>
<keyword evidence="2" id="KW-0238">DNA-binding</keyword>
<evidence type="ECO:0000313" key="3">
    <source>
        <dbReference type="Proteomes" id="UP000198504"/>
    </source>
</evidence>
<name>A0A1H9M2J4_9ACTN</name>
<dbReference type="Proteomes" id="UP000198504">
    <property type="component" value="Unassembled WGS sequence"/>
</dbReference>
<dbReference type="EMBL" id="FOFA01000009">
    <property type="protein sequence ID" value="SER17303.1"/>
    <property type="molecule type" value="Genomic_DNA"/>
</dbReference>
<dbReference type="InterPro" id="IPR036388">
    <property type="entry name" value="WH-like_DNA-bd_sf"/>
</dbReference>
<dbReference type="CDD" id="cd00090">
    <property type="entry name" value="HTH_ARSR"/>
    <property type="match status" value="1"/>
</dbReference>
<dbReference type="GO" id="GO:0003700">
    <property type="term" value="F:DNA-binding transcription factor activity"/>
    <property type="evidence" value="ECO:0007669"/>
    <property type="project" value="InterPro"/>
</dbReference>
<gene>
    <name evidence="2" type="ORF">SAMN05421756_109205</name>
</gene>
<dbReference type="Gene3D" id="1.10.10.10">
    <property type="entry name" value="Winged helix-like DNA-binding domain superfamily/Winged helix DNA-binding domain"/>
    <property type="match status" value="1"/>
</dbReference>
<protein>
    <submittedName>
        <fullName evidence="2">DNA-binding transcriptional regulator, ArsR family</fullName>
    </submittedName>
</protein>
<organism evidence="2 3">
    <name type="scientific">Microlunatus flavus</name>
    <dbReference type="NCBI Taxonomy" id="1036181"/>
    <lineage>
        <taxon>Bacteria</taxon>
        <taxon>Bacillati</taxon>
        <taxon>Actinomycetota</taxon>
        <taxon>Actinomycetes</taxon>
        <taxon>Propionibacteriales</taxon>
        <taxon>Propionibacteriaceae</taxon>
        <taxon>Microlunatus</taxon>
    </lineage>
</organism>
<accession>A0A1H9M2J4</accession>
<proteinExistence type="predicted"/>
<dbReference type="SMART" id="SM00418">
    <property type="entry name" value="HTH_ARSR"/>
    <property type="match status" value="1"/>
</dbReference>
<dbReference type="InterPro" id="IPR036390">
    <property type="entry name" value="WH_DNA-bd_sf"/>
</dbReference>
<dbReference type="SUPFAM" id="SSF46785">
    <property type="entry name" value="Winged helix' DNA-binding domain"/>
    <property type="match status" value="1"/>
</dbReference>
<evidence type="ECO:0000313" key="2">
    <source>
        <dbReference type="EMBL" id="SER17303.1"/>
    </source>
</evidence>
<dbReference type="STRING" id="1036181.SAMN05421756_109205"/>
<dbReference type="Pfam" id="PF12840">
    <property type="entry name" value="HTH_20"/>
    <property type="match status" value="1"/>
</dbReference>
<dbReference type="AlphaFoldDB" id="A0A1H9M2J4"/>